<organism evidence="2">
    <name type="scientific">Lygus hesperus</name>
    <name type="common">Western plant bug</name>
    <dbReference type="NCBI Taxonomy" id="30085"/>
    <lineage>
        <taxon>Eukaryota</taxon>
        <taxon>Metazoa</taxon>
        <taxon>Ecdysozoa</taxon>
        <taxon>Arthropoda</taxon>
        <taxon>Hexapoda</taxon>
        <taxon>Insecta</taxon>
        <taxon>Pterygota</taxon>
        <taxon>Neoptera</taxon>
        <taxon>Paraneoptera</taxon>
        <taxon>Hemiptera</taxon>
        <taxon>Heteroptera</taxon>
        <taxon>Panheteroptera</taxon>
        <taxon>Cimicomorpha</taxon>
        <taxon>Miridae</taxon>
        <taxon>Mirini</taxon>
        <taxon>Lygus</taxon>
    </lineage>
</organism>
<protein>
    <submittedName>
        <fullName evidence="2">Protein pianissimo A</fullName>
    </submittedName>
</protein>
<dbReference type="InterPro" id="IPR029451">
    <property type="entry name" value="RICTOR_M"/>
</dbReference>
<dbReference type="EMBL" id="GBHO01042956">
    <property type="protein sequence ID" value="JAG00648.1"/>
    <property type="molecule type" value="Transcribed_RNA"/>
</dbReference>
<reference evidence="2" key="1">
    <citation type="journal article" date="2014" name="PLoS ONE">
        <title>Transcriptome-Based Identification of ABC Transporters in the Western Tarnished Plant Bug Lygus hesperus.</title>
        <authorList>
            <person name="Hull J.J."/>
            <person name="Chaney K."/>
            <person name="Geib S.M."/>
            <person name="Fabrick J.A."/>
            <person name="Brent C.S."/>
            <person name="Walsh D."/>
            <person name="Lavine L.C."/>
        </authorList>
    </citation>
    <scope>NUCLEOTIDE SEQUENCE</scope>
</reference>
<proteinExistence type="predicted"/>
<feature type="domain" description="Rapamycin-insensitive companion of mTOR middle" evidence="1">
    <location>
        <begin position="11"/>
        <end position="130"/>
    </location>
</feature>
<accession>A0A0A9W2H0</accession>
<gene>
    <name evidence="2" type="primary">piaA</name>
    <name evidence="2" type="ORF">CM83_18427</name>
</gene>
<evidence type="ECO:0000313" key="2">
    <source>
        <dbReference type="EMBL" id="JAG00648.1"/>
    </source>
</evidence>
<name>A0A0A9W2H0_LYGHE</name>
<sequence length="141" mass="15648">MLQDVCLGTPRLLTSARVGSLVGRALLRMTGKLSAFAHGLQLMHTYGLLEVVTSLFDHLQPERLTCMTSMDPKSGYKDTLHEVCVQLMHALHLGSVPNYGVCDALRLLVKKCLKSCSRAVRLAALLQIKRAIRKDLSMSWQ</sequence>
<dbReference type="Pfam" id="PF14666">
    <property type="entry name" value="RICTOR_M"/>
    <property type="match status" value="1"/>
</dbReference>
<dbReference type="AlphaFoldDB" id="A0A0A9W2H0"/>
<reference evidence="2" key="2">
    <citation type="submission" date="2014-07" db="EMBL/GenBank/DDBJ databases">
        <authorList>
            <person name="Hull J."/>
        </authorList>
    </citation>
    <scope>NUCLEOTIDE SEQUENCE</scope>
</reference>
<evidence type="ECO:0000259" key="1">
    <source>
        <dbReference type="Pfam" id="PF14666"/>
    </source>
</evidence>